<dbReference type="EMBL" id="JANIDX010000005">
    <property type="protein sequence ID" value="MCX5619955.1"/>
    <property type="molecule type" value="Genomic_DNA"/>
</dbReference>
<evidence type="ECO:0000313" key="2">
    <source>
        <dbReference type="EMBL" id="MCX5619955.1"/>
    </source>
</evidence>
<gene>
    <name evidence="2" type="ORF">NQF89_05905</name>
</gene>
<keyword evidence="3" id="KW-1185">Reference proteome</keyword>
<sequence length="236" mass="26251">MTVQTTSNFIEKGIGRLLARFQQEFSSSQTLSDIVGQAEHLRGMTETLLSLAQHYPERASIVLNVLSELVDLGVIHDMTSASDEIVRLAQKMTAVLPTGKNEGRDAFAGLAALASQQGRGFTGSLGSHFVQGMSPEVKEKPGQWIANRDEPYCAPEESIFRDEIICLHCGGAFSMLKRHIERQHRQSPEGYRLYWGLAADYPMACESYSTMKKLEASRTGLGHYDRKKKNHPHIKA</sequence>
<dbReference type="InterPro" id="IPR041920">
    <property type="entry name" value="ROS/MUCR_sf"/>
</dbReference>
<protein>
    <submittedName>
        <fullName evidence="2">MucR family transcriptional regulator</fullName>
    </submittedName>
</protein>
<name>A0ABT3WLE8_9PROT</name>
<comment type="similarity">
    <text evidence="1">Belongs to the ros/MucR family.</text>
</comment>
<dbReference type="Gene3D" id="1.10.10.1550">
    <property type="entry name" value="ROS/MUCR transcriptional regulator protein"/>
    <property type="match status" value="1"/>
</dbReference>
<evidence type="ECO:0000313" key="3">
    <source>
        <dbReference type="Proteomes" id="UP001165575"/>
    </source>
</evidence>
<dbReference type="InterPro" id="IPR008807">
    <property type="entry name" value="ROS_MUCR"/>
</dbReference>
<dbReference type="Pfam" id="PF05443">
    <property type="entry name" value="ROS_MUCR"/>
    <property type="match status" value="1"/>
</dbReference>
<proteinExistence type="inferred from homology"/>
<dbReference type="Proteomes" id="UP001165575">
    <property type="component" value="Unassembled WGS sequence"/>
</dbReference>
<dbReference type="RefSeq" id="WP_155573697.1">
    <property type="nucleotide sequence ID" value="NZ_JANIDX010000005.1"/>
</dbReference>
<reference evidence="2 3" key="1">
    <citation type="submission" date="2022-07" db="EMBL/GenBank/DDBJ databases">
        <title>Bombella genomes.</title>
        <authorList>
            <person name="Harer L."/>
            <person name="Styblova S."/>
            <person name="Ehrmann M."/>
        </authorList>
    </citation>
    <scope>NUCLEOTIDE SEQUENCE [LARGE SCALE GENOMIC DNA]</scope>
    <source>
        <strain evidence="2 3">TMW 2.2556</strain>
    </source>
</reference>
<accession>A0ABT3WLE8</accession>
<organism evidence="2 3">
    <name type="scientific">Bombella pollinis</name>
    <dbReference type="NCBI Taxonomy" id="2967337"/>
    <lineage>
        <taxon>Bacteria</taxon>
        <taxon>Pseudomonadati</taxon>
        <taxon>Pseudomonadota</taxon>
        <taxon>Alphaproteobacteria</taxon>
        <taxon>Acetobacterales</taxon>
        <taxon>Acetobacteraceae</taxon>
        <taxon>Bombella</taxon>
    </lineage>
</organism>
<comment type="caution">
    <text evidence="2">The sequence shown here is derived from an EMBL/GenBank/DDBJ whole genome shotgun (WGS) entry which is preliminary data.</text>
</comment>
<evidence type="ECO:0000256" key="1">
    <source>
        <dbReference type="ARBA" id="ARBA00007031"/>
    </source>
</evidence>